<sequence length="153" mass="15988">MHTDHHGGSGTLPAAGSETATVSKASGPGRLLVAVYGVFALSASARAGYQIATKFSEAPLAYLLSALAAAVYIVATVALAKSGPRAYWISVAAVSVELAGVLAVGLLSLLDPAALPHDTVWSGFGKGYGYVPLILPLLGLWWLWRYRRRIRPA</sequence>
<feature type="transmembrane region" description="Helical" evidence="1">
    <location>
        <begin position="127"/>
        <end position="144"/>
    </location>
</feature>
<comment type="caution">
    <text evidence="2">The sequence shown here is derived from an EMBL/GenBank/DDBJ whole genome shotgun (WGS) entry which is preliminary data.</text>
</comment>
<dbReference type="Proteomes" id="UP001165368">
    <property type="component" value="Unassembled WGS sequence"/>
</dbReference>
<evidence type="ECO:0000313" key="2">
    <source>
        <dbReference type="EMBL" id="MCG2620373.1"/>
    </source>
</evidence>
<reference evidence="2" key="1">
    <citation type="submission" date="2022-01" db="EMBL/GenBank/DDBJ databases">
        <authorList>
            <person name="Jo J.-H."/>
            <person name="Im W.-T."/>
        </authorList>
    </citation>
    <scope>NUCLEOTIDE SEQUENCE</scope>
    <source>
        <strain evidence="2">I2-34</strain>
    </source>
</reference>
<feature type="transmembrane region" description="Helical" evidence="1">
    <location>
        <begin position="61"/>
        <end position="80"/>
    </location>
</feature>
<protein>
    <recommendedName>
        <fullName evidence="4">Integral membrane protein</fullName>
    </recommendedName>
</protein>
<evidence type="ECO:0008006" key="4">
    <source>
        <dbReference type="Google" id="ProtNLM"/>
    </source>
</evidence>
<feature type="transmembrane region" description="Helical" evidence="1">
    <location>
        <begin position="31"/>
        <end position="49"/>
    </location>
</feature>
<organism evidence="2 3">
    <name type="scientific">Arthrobacter hankyongi</name>
    <dbReference type="NCBI Taxonomy" id="2904801"/>
    <lineage>
        <taxon>Bacteria</taxon>
        <taxon>Bacillati</taxon>
        <taxon>Actinomycetota</taxon>
        <taxon>Actinomycetes</taxon>
        <taxon>Micrococcales</taxon>
        <taxon>Micrococcaceae</taxon>
        <taxon>Arthrobacter</taxon>
    </lineage>
</organism>
<keyword evidence="1" id="KW-0812">Transmembrane</keyword>
<keyword evidence="1" id="KW-1133">Transmembrane helix</keyword>
<proteinExistence type="predicted"/>
<dbReference type="RefSeq" id="WP_237817478.1">
    <property type="nucleotide sequence ID" value="NZ_JAKLTQ010000001.1"/>
</dbReference>
<keyword evidence="3" id="KW-1185">Reference proteome</keyword>
<keyword evidence="1" id="KW-0472">Membrane</keyword>
<dbReference type="EMBL" id="JAKLTQ010000001">
    <property type="protein sequence ID" value="MCG2620373.1"/>
    <property type="molecule type" value="Genomic_DNA"/>
</dbReference>
<feature type="transmembrane region" description="Helical" evidence="1">
    <location>
        <begin position="87"/>
        <end position="107"/>
    </location>
</feature>
<evidence type="ECO:0000256" key="1">
    <source>
        <dbReference type="SAM" id="Phobius"/>
    </source>
</evidence>
<name>A0ABS9L1C4_9MICC</name>
<evidence type="ECO:0000313" key="3">
    <source>
        <dbReference type="Proteomes" id="UP001165368"/>
    </source>
</evidence>
<accession>A0ABS9L1C4</accession>
<gene>
    <name evidence="2" type="ORF">LVY72_00420</name>
</gene>